<evidence type="ECO:0000313" key="1">
    <source>
        <dbReference type="EMBL" id="KAF4617559.1"/>
    </source>
</evidence>
<gene>
    <name evidence="1" type="ORF">D9613_005976</name>
</gene>
<keyword evidence="2" id="KW-1185">Reference proteome</keyword>
<dbReference type="InterPro" id="IPR032675">
    <property type="entry name" value="LRR_dom_sf"/>
</dbReference>
<protein>
    <recommendedName>
        <fullName evidence="3">F-box domain-containing protein</fullName>
    </recommendedName>
</protein>
<name>A0A8H4QVC5_9AGAR</name>
<proteinExistence type="predicted"/>
<dbReference type="AlphaFoldDB" id="A0A8H4QVC5"/>
<dbReference type="EMBL" id="JAACJL010000030">
    <property type="protein sequence ID" value="KAF4617559.1"/>
    <property type="molecule type" value="Genomic_DNA"/>
</dbReference>
<accession>A0A8H4QVC5</accession>
<dbReference type="Proteomes" id="UP000521872">
    <property type="component" value="Unassembled WGS sequence"/>
</dbReference>
<comment type="caution">
    <text evidence="1">The sequence shown here is derived from an EMBL/GenBank/DDBJ whole genome shotgun (WGS) entry which is preliminary data.</text>
</comment>
<sequence length="622" mass="71643">MESIFSSPTLLVLYHHHPLRLKPTFSAVHLSKNNLQPYGCCALLAPYPRSYSNSSAIRFPAYNWQAYFSTHRHLRFLLPKEVPFMPQLPFSYGSVGIHSMPVEILTLIFLAGAASEDPYAGSAFLLKPDKAYNPLPSSNFQVVVSHVCRHWRQTAIATQSLWTILHFRHPSHIKRGRIYLARSCSSPTRLLDILIETVSFEEHDDGRTLYDKELNQIFLTIIPQIRRWRTFHLKISDNKCKGTARLYLGTCGPAPFLETLQLYHFENYRTVEGLFQATYRPPVAIFGNSLPRLKNLSLIGVNLQWEKIQYLHGLHHLELALHSENVRISYKIWDRMLRSCPELKTLSLHYSGPKKEIDEPPYAWHVPENRIRLENLASLNLTDLGVEYLCTLINGMCFPALRKLSIELPDQDYSPFIELITRLPASTVQEFNGRQNSTSKLEKVNPIIPFMSKLEILEIRMLNCSLQSWTGLLQAVHGLRQLEVDFARVPDLFWTVFTQGYTCIPPAHRPAIEDEESMDSHKVLLLPKLEIFKFTAVSGEDITSALRYRHSCQGAYKPASQEWIVGWSDRRRERDQELDDLINRGYWIPDGINRASSKVIINGYYDDDDEDTEEEGDEDEDS</sequence>
<evidence type="ECO:0000313" key="2">
    <source>
        <dbReference type="Proteomes" id="UP000521872"/>
    </source>
</evidence>
<dbReference type="SUPFAM" id="SSF52047">
    <property type="entry name" value="RNI-like"/>
    <property type="match status" value="1"/>
</dbReference>
<reference evidence="1 2" key="1">
    <citation type="submission" date="2019-12" db="EMBL/GenBank/DDBJ databases">
        <authorList>
            <person name="Floudas D."/>
            <person name="Bentzer J."/>
            <person name="Ahren D."/>
            <person name="Johansson T."/>
            <person name="Persson P."/>
            <person name="Tunlid A."/>
        </authorList>
    </citation>
    <scope>NUCLEOTIDE SEQUENCE [LARGE SCALE GENOMIC DNA]</scope>
    <source>
        <strain evidence="1 2">CBS 102.39</strain>
    </source>
</reference>
<evidence type="ECO:0008006" key="3">
    <source>
        <dbReference type="Google" id="ProtNLM"/>
    </source>
</evidence>
<organism evidence="1 2">
    <name type="scientific">Agrocybe pediades</name>
    <dbReference type="NCBI Taxonomy" id="84607"/>
    <lineage>
        <taxon>Eukaryota</taxon>
        <taxon>Fungi</taxon>
        <taxon>Dikarya</taxon>
        <taxon>Basidiomycota</taxon>
        <taxon>Agaricomycotina</taxon>
        <taxon>Agaricomycetes</taxon>
        <taxon>Agaricomycetidae</taxon>
        <taxon>Agaricales</taxon>
        <taxon>Agaricineae</taxon>
        <taxon>Strophariaceae</taxon>
        <taxon>Agrocybe</taxon>
    </lineage>
</organism>
<dbReference type="Gene3D" id="3.80.10.10">
    <property type="entry name" value="Ribonuclease Inhibitor"/>
    <property type="match status" value="1"/>
</dbReference>